<dbReference type="PANTHER" id="PTHR33478:SF1">
    <property type="entry name" value="EXTRACELLULAR METALLOPROTEINASE MEP"/>
    <property type="match status" value="1"/>
</dbReference>
<accession>A0ABR0EJT8</accession>
<evidence type="ECO:0000256" key="4">
    <source>
        <dbReference type="ARBA" id="ARBA00022525"/>
    </source>
</evidence>
<evidence type="ECO:0000256" key="11">
    <source>
        <dbReference type="ARBA" id="ARBA00023145"/>
    </source>
</evidence>
<evidence type="ECO:0000256" key="7">
    <source>
        <dbReference type="ARBA" id="ARBA00022729"/>
    </source>
</evidence>
<evidence type="ECO:0000256" key="3">
    <source>
        <dbReference type="ARBA" id="ARBA00006006"/>
    </source>
</evidence>
<keyword evidence="6 12" id="KW-0479">Metal-binding</keyword>
<keyword evidence="15" id="KW-1185">Reference proteome</keyword>
<dbReference type="InterPro" id="IPR011096">
    <property type="entry name" value="FTP_domain"/>
</dbReference>
<keyword evidence="10 12" id="KW-0482">Metalloprotease</keyword>
<organism evidence="14 15">
    <name type="scientific">Zasmidium cellare</name>
    <name type="common">Wine cellar mold</name>
    <name type="synonym">Racodium cellare</name>
    <dbReference type="NCBI Taxonomy" id="395010"/>
    <lineage>
        <taxon>Eukaryota</taxon>
        <taxon>Fungi</taxon>
        <taxon>Dikarya</taxon>
        <taxon>Ascomycota</taxon>
        <taxon>Pezizomycotina</taxon>
        <taxon>Dothideomycetes</taxon>
        <taxon>Dothideomycetidae</taxon>
        <taxon>Mycosphaerellales</taxon>
        <taxon>Mycosphaerellaceae</taxon>
        <taxon>Zasmidium</taxon>
    </lineage>
</organism>
<keyword evidence="11 12" id="KW-0865">Zymogen</keyword>
<comment type="subcellular location">
    <subcellularLocation>
        <location evidence="2 12">Secreted</location>
    </subcellularLocation>
</comment>
<evidence type="ECO:0000256" key="8">
    <source>
        <dbReference type="ARBA" id="ARBA00022801"/>
    </source>
</evidence>
<feature type="domain" description="FTP" evidence="13">
    <location>
        <begin position="85"/>
        <end position="135"/>
    </location>
</feature>
<dbReference type="EC" id="3.4.24.-" evidence="12"/>
<feature type="chain" id="PRO_5045011382" description="Extracellular metalloproteinase" evidence="12">
    <location>
        <begin position="20"/>
        <end position="674"/>
    </location>
</feature>
<comment type="caution">
    <text evidence="14">The sequence shown here is derived from an EMBL/GenBank/DDBJ whole genome shotgun (WGS) entry which is preliminary data.</text>
</comment>
<keyword evidence="7 12" id="KW-0732">Signal</keyword>
<dbReference type="InterPro" id="IPR050371">
    <property type="entry name" value="Fungal_virulence_M36"/>
</dbReference>
<keyword evidence="5 12" id="KW-0645">Protease</keyword>
<evidence type="ECO:0000256" key="6">
    <source>
        <dbReference type="ARBA" id="ARBA00022723"/>
    </source>
</evidence>
<keyword evidence="8 12" id="KW-0378">Hydrolase</keyword>
<keyword evidence="4 12" id="KW-0964">Secreted</keyword>
<comment type="cofactor">
    <cofactor evidence="1 12">
        <name>Zn(2+)</name>
        <dbReference type="ChEBI" id="CHEBI:29105"/>
    </cofactor>
</comment>
<feature type="signal peptide" evidence="12">
    <location>
        <begin position="1"/>
        <end position="19"/>
    </location>
</feature>
<dbReference type="Gene3D" id="1.10.390.10">
    <property type="entry name" value="Neutral Protease Domain 2"/>
    <property type="match status" value="1"/>
</dbReference>
<evidence type="ECO:0000259" key="13">
    <source>
        <dbReference type="Pfam" id="PF07504"/>
    </source>
</evidence>
<dbReference type="PRINTS" id="PR00999">
    <property type="entry name" value="FUNGALYSIN"/>
</dbReference>
<proteinExistence type="inferred from homology"/>
<evidence type="ECO:0000256" key="1">
    <source>
        <dbReference type="ARBA" id="ARBA00001947"/>
    </source>
</evidence>
<sequence length="674" mass="73994">MVRAIRAVALSGLALAVSAHPHARSSEHQLHARQLTGTIDRFRPRQRATYVAESGDVSILSASTSSGDYVQVAEAHLRRIHPEAQFRRAGDNYVSGNGIGHVYFKQTLFGFDIGDGDFNVNVKADGSIFSYGDSFYTGPLPDAPPAAAALINPQPALETVVDVLALPITPSEGNIVEESQTSFTVQGLSNVVTPPDGQLVYYRTPEGSLAPAWRIETDLDDHWLTTYLQAEGGSEVLAVTDYIADNSYEVFQWPTNDPLGNRRRNDVLPRDREASPLGWHRDETQRYFETRGNNAIAQPNTDGDAEFLSEPRPESRLLIFRAPFNQAWEPKQYIEASTIQLFYTSNKFRDILYVLGFNEAAGNFQTSNFGRGGVGNDSVQLNTQDGSGLNNANFATPPDGQMGRMRMYVFNSTVPNRDSSFEAGIVVHEYTHGLTNRMTGGPANSRCLNVLESGGMGEGWSDFYATALRITGRDTRTVDYPIGDYATGRPGVGIRAFVYSTNMQTNPYTYSSLNSLTRVHQYGTVWCTMLYEMLWNLIDAHGNTDRIEPSLDRSGVPRDGRYLGMKIVLDALALQPCNPTFIQARNAIVDSDTALTGGKNRCGIWKAFAKRGLGEKAANVGGVYTDDFTVPAGTTDEFLRAIDQASPFSLILGSATPKNRRTESVIVEGLKVIK</sequence>
<dbReference type="Pfam" id="PF07504">
    <property type="entry name" value="FTP"/>
    <property type="match status" value="1"/>
</dbReference>
<comment type="similarity">
    <text evidence="3 12">Belongs to the peptidase M36 family.</text>
</comment>
<evidence type="ECO:0000256" key="12">
    <source>
        <dbReference type="RuleBase" id="RU364017"/>
    </source>
</evidence>
<name>A0ABR0EJT8_ZASCE</name>
<keyword evidence="9 12" id="KW-0862">Zinc</keyword>
<dbReference type="InterPro" id="IPR027268">
    <property type="entry name" value="Peptidase_M4/M1_CTD_sf"/>
</dbReference>
<evidence type="ECO:0000313" key="14">
    <source>
        <dbReference type="EMBL" id="KAK4501536.1"/>
    </source>
</evidence>
<dbReference type="Proteomes" id="UP001305779">
    <property type="component" value="Unassembled WGS sequence"/>
</dbReference>
<reference evidence="14 15" key="1">
    <citation type="journal article" date="2023" name="G3 (Bethesda)">
        <title>A chromosome-level genome assembly of Zasmidium syzygii isolated from banana leaves.</title>
        <authorList>
            <person name="van Westerhoven A.C."/>
            <person name="Mehrabi R."/>
            <person name="Talebi R."/>
            <person name="Steentjes M.B.F."/>
            <person name="Corcolon B."/>
            <person name="Chong P.A."/>
            <person name="Kema G.H.J."/>
            <person name="Seidl M.F."/>
        </authorList>
    </citation>
    <scope>NUCLEOTIDE SEQUENCE [LARGE SCALE GENOMIC DNA]</scope>
    <source>
        <strain evidence="14 15">P124</strain>
    </source>
</reference>
<evidence type="ECO:0000256" key="2">
    <source>
        <dbReference type="ARBA" id="ARBA00004613"/>
    </source>
</evidence>
<dbReference type="InterPro" id="IPR001842">
    <property type="entry name" value="Peptidase_M36"/>
</dbReference>
<evidence type="ECO:0000256" key="9">
    <source>
        <dbReference type="ARBA" id="ARBA00022833"/>
    </source>
</evidence>
<protein>
    <recommendedName>
        <fullName evidence="12">Extracellular metalloproteinase</fullName>
        <ecNumber evidence="12">3.4.24.-</ecNumber>
    </recommendedName>
    <alternativeName>
        <fullName evidence="12">Fungalysin</fullName>
    </alternativeName>
</protein>
<dbReference type="SUPFAM" id="SSF55486">
    <property type="entry name" value="Metalloproteases ('zincins'), catalytic domain"/>
    <property type="match status" value="1"/>
</dbReference>
<dbReference type="EMBL" id="JAXOVC010000005">
    <property type="protein sequence ID" value="KAK4501536.1"/>
    <property type="molecule type" value="Genomic_DNA"/>
</dbReference>
<dbReference type="CDD" id="cd09596">
    <property type="entry name" value="M36"/>
    <property type="match status" value="1"/>
</dbReference>
<dbReference type="Pfam" id="PF02128">
    <property type="entry name" value="Peptidase_M36"/>
    <property type="match status" value="1"/>
</dbReference>
<gene>
    <name evidence="14" type="ORF">PRZ48_007345</name>
</gene>
<dbReference type="Gene3D" id="3.10.170.10">
    <property type="match status" value="1"/>
</dbReference>
<evidence type="ECO:0000256" key="5">
    <source>
        <dbReference type="ARBA" id="ARBA00022670"/>
    </source>
</evidence>
<evidence type="ECO:0000256" key="10">
    <source>
        <dbReference type="ARBA" id="ARBA00023049"/>
    </source>
</evidence>
<evidence type="ECO:0000313" key="15">
    <source>
        <dbReference type="Proteomes" id="UP001305779"/>
    </source>
</evidence>
<dbReference type="PANTHER" id="PTHR33478">
    <property type="entry name" value="EXTRACELLULAR METALLOPROTEINASE MEP"/>
    <property type="match status" value="1"/>
</dbReference>